<dbReference type="PANTHER" id="PTHR45228">
    <property type="entry name" value="CYCLIC DI-GMP PHOSPHODIESTERASE TM_0186-RELATED"/>
    <property type="match status" value="1"/>
</dbReference>
<dbReference type="CDD" id="cd00077">
    <property type="entry name" value="HDc"/>
    <property type="match status" value="1"/>
</dbReference>
<dbReference type="AlphaFoldDB" id="A0A1W1BDW2"/>
<evidence type="ECO:0000259" key="1">
    <source>
        <dbReference type="PROSITE" id="PS51832"/>
    </source>
</evidence>
<organism evidence="2">
    <name type="scientific">hydrothermal vent metagenome</name>
    <dbReference type="NCBI Taxonomy" id="652676"/>
    <lineage>
        <taxon>unclassified sequences</taxon>
        <taxon>metagenomes</taxon>
        <taxon>ecological metagenomes</taxon>
    </lineage>
</organism>
<dbReference type="SUPFAM" id="SSF109604">
    <property type="entry name" value="HD-domain/PDEase-like"/>
    <property type="match status" value="1"/>
</dbReference>
<dbReference type="PROSITE" id="PS51832">
    <property type="entry name" value="HD_GYP"/>
    <property type="match status" value="1"/>
</dbReference>
<dbReference type="PANTHER" id="PTHR45228:SF1">
    <property type="entry name" value="CYCLIC DI-GMP PHOSPHODIESTERASE TM_0186"/>
    <property type="match status" value="1"/>
</dbReference>
<dbReference type="InterPro" id="IPR052020">
    <property type="entry name" value="Cyclic_di-GMP/3'3'-cGAMP_PDE"/>
</dbReference>
<feature type="domain" description="HD-GYP" evidence="1">
    <location>
        <begin position="1"/>
        <end position="154"/>
    </location>
</feature>
<proteinExistence type="predicted"/>
<name>A0A1W1BDW2_9ZZZZ</name>
<reference evidence="2" key="1">
    <citation type="submission" date="2016-10" db="EMBL/GenBank/DDBJ databases">
        <authorList>
            <person name="de Groot N.N."/>
        </authorList>
    </citation>
    <scope>NUCLEOTIDE SEQUENCE</scope>
</reference>
<protein>
    <submittedName>
        <fullName evidence="2">Response regulator</fullName>
    </submittedName>
</protein>
<dbReference type="InterPro" id="IPR003607">
    <property type="entry name" value="HD/PDEase_dom"/>
</dbReference>
<sequence>MKYCSRLEQAARIYDIGNIIICSDVYEKDEKLSFEEFEIVKEHTRAGYDILIAQNFLTTDIAAVISAEHHEWWNGGGYPRCLKEKQIDISAAIVAVADTVGALYRERPGRKAWEYKKILDYIKTRSKIQFNPDVVEVFLINQKIIGEILRTDLEAIENKWYE</sequence>
<dbReference type="Gene3D" id="1.10.3210.10">
    <property type="entry name" value="Hypothetical protein af1432"/>
    <property type="match status" value="1"/>
</dbReference>
<evidence type="ECO:0000313" key="2">
    <source>
        <dbReference type="EMBL" id="SFV51761.1"/>
    </source>
</evidence>
<gene>
    <name evidence="2" type="ORF">MNB_SV-8-789</name>
</gene>
<dbReference type="Pfam" id="PF13487">
    <property type="entry name" value="HD_5"/>
    <property type="match status" value="1"/>
</dbReference>
<dbReference type="InterPro" id="IPR037522">
    <property type="entry name" value="HD_GYP_dom"/>
</dbReference>
<dbReference type="EMBL" id="FPHD01000015">
    <property type="protein sequence ID" value="SFV51761.1"/>
    <property type="molecule type" value="Genomic_DNA"/>
</dbReference>
<accession>A0A1W1BDW2</accession>